<dbReference type="InterPro" id="IPR018511">
    <property type="entry name" value="Hemolysin-typ_Ca-bd_CS"/>
</dbReference>
<dbReference type="PRINTS" id="PR00313">
    <property type="entry name" value="CABNDNGRPT"/>
</dbReference>
<dbReference type="SUPFAM" id="SSF69318">
    <property type="entry name" value="Integrin alpha N-terminal domain"/>
    <property type="match status" value="2"/>
</dbReference>
<proteinExistence type="predicted"/>
<keyword evidence="2" id="KW-0677">Repeat</keyword>
<gene>
    <name evidence="5" type="ORF">QO010_001151</name>
</gene>
<dbReference type="PROSITE" id="PS00330">
    <property type="entry name" value="HEMOLYSIN_CALCIUM"/>
    <property type="match status" value="7"/>
</dbReference>
<dbReference type="SMART" id="SM00191">
    <property type="entry name" value="Int_alpha"/>
    <property type="match status" value="7"/>
</dbReference>
<keyword evidence="1" id="KW-0732">Signal</keyword>
<dbReference type="PANTHER" id="PTHR23221">
    <property type="entry name" value="GLYCOSYLPHOSPHATIDYLINOSITOL PHOSPHOLIPASE D"/>
    <property type="match status" value="1"/>
</dbReference>
<dbReference type="Proteomes" id="UP001228905">
    <property type="component" value="Unassembled WGS sequence"/>
</dbReference>
<accession>A0ABU0IPM8</accession>
<reference evidence="5 6" key="1">
    <citation type="submission" date="2023-07" db="EMBL/GenBank/DDBJ databases">
        <title>Genomic Encyclopedia of Type Strains, Phase IV (KMG-IV): sequencing the most valuable type-strain genomes for metagenomic binning, comparative biology and taxonomic classification.</title>
        <authorList>
            <person name="Goeker M."/>
        </authorList>
    </citation>
    <scope>NUCLEOTIDE SEQUENCE [LARGE SCALE GENOMIC DNA]</scope>
    <source>
        <strain evidence="5 6">DSM 18695</strain>
    </source>
</reference>
<dbReference type="PROSITE" id="PS51470">
    <property type="entry name" value="FG_GAP"/>
    <property type="match status" value="4"/>
</dbReference>
<dbReference type="EMBL" id="JAUSVS010000002">
    <property type="protein sequence ID" value="MDQ0463380.1"/>
    <property type="molecule type" value="Genomic_DNA"/>
</dbReference>
<dbReference type="Pfam" id="PF00353">
    <property type="entry name" value="HemolysinCabind"/>
    <property type="match status" value="8"/>
</dbReference>
<dbReference type="SUPFAM" id="SSF51120">
    <property type="entry name" value="beta-Roll"/>
    <property type="match status" value="4"/>
</dbReference>
<comment type="caution">
    <text evidence="5">The sequence shown here is derived from an EMBL/GenBank/DDBJ whole genome shotgun (WGS) entry which is preliminary data.</text>
</comment>
<dbReference type="RefSeq" id="WP_307347216.1">
    <property type="nucleotide sequence ID" value="NZ_JAUSVS010000002.1"/>
</dbReference>
<dbReference type="InterPro" id="IPR013517">
    <property type="entry name" value="FG-GAP"/>
</dbReference>
<dbReference type="Pfam" id="PF01839">
    <property type="entry name" value="FG-GAP"/>
    <property type="match status" value="5"/>
</dbReference>
<dbReference type="InterPro" id="IPR000413">
    <property type="entry name" value="Integrin_alpha"/>
</dbReference>
<evidence type="ECO:0000313" key="5">
    <source>
        <dbReference type="EMBL" id="MDQ0463380.1"/>
    </source>
</evidence>
<dbReference type="InterPro" id="IPR028994">
    <property type="entry name" value="Integrin_alpha_N"/>
</dbReference>
<organism evidence="5 6">
    <name type="scientific">Caulobacter ginsengisoli</name>
    <dbReference type="NCBI Taxonomy" id="400775"/>
    <lineage>
        <taxon>Bacteria</taxon>
        <taxon>Pseudomonadati</taxon>
        <taxon>Pseudomonadota</taxon>
        <taxon>Alphaproteobacteria</taxon>
        <taxon>Caulobacterales</taxon>
        <taxon>Caulobacteraceae</taxon>
        <taxon>Caulobacter</taxon>
    </lineage>
</organism>
<protein>
    <submittedName>
        <fullName evidence="5">Ca2+-binding RTX toxin-like protein</fullName>
    </submittedName>
</protein>
<dbReference type="InterPro" id="IPR001343">
    <property type="entry name" value="Hemolysn_Ca-bd"/>
</dbReference>
<sequence>MTDFAAVIDVTTLDGTTGTTFVGASGNAGFSVAFADVNGDGIADLIVGAPNTGQLGFSTGTAYVIFGKSSGWGVSTSLGTIGGANGFTIGGQDFFNSLGFSVASAGDVNGDGVTDFLLGAPDAGTQTGAGYLVMGHTGGWGSSFNLNSLNGANGGVLGASATYSYNGFSVSGAGDLNGDGFGDVIVGVPHRNHAGPGAAYVVFGKAGGVGSLLFSTALNGTNGFNIAGVSAFDYLGWSVSGAGDVNNDGKADLIVGAPIGGPNQNGAAYVIFGGATLGASGSFDVTSLNGSNGFRVLGPNFSRSGSSVAGIGDINGDHIADIAISGSGVSYVVFGSSGGFASTINITSLNGSNGFGITAGGNRVASAGDVNGDGIGDLIVSTPIPSPGQPGDSYVIFGRSGGFGVTLDVSTLDGTNGFKIAGAGNSIAAGDFNGDGFSDLAVGFYNAVDGGIAKGAAYIIFGHASSITSAGTGGDDVTSGGAGGDSLSGGDGNDTLNGLAGIDVLNGGIGDDVMNGGTGADAMTGGTGDDTFYVDDAGDATNENSGEGYDTIRSTLNWTLAANIEALILDGSGDTNGTGNGDANSLTGNSGANTLNGAGGNDIIYAGDGFDSLIGGAGKDILYGQAGDDTLSGGTEGDWLDGGLGTDAMTGGTGDDTYVVDDASDTTIELSGEGNDVVRTFINWTLGDNIERLILDGSGSITGTGNGLDNLMVGNSGDNLLEGGGGNDTLKGGLGGDALYGGDGDDILYGGDGSDLAQGDAGNDVLNGDAGNDVIYAGTGNDTLNGGDGNDFLIADAGNDQLNGGAGVDGLYGREGNDVMDGGAGPDTMSGELGDDIYYVDDPGDTTIEAAGEGNDIVHTVINWTLAANTETLVLDGVGDINGTGNSLVNNLNGNGGANTLDGAVGDDVIKGFNGNDVLIGGTGSDILVGGAGADTFLVRQESVRQSHLGGTLEIDTVNDLTTAQGDKIDLSAIDADSSTAGDQAFHLVAGFTSHAGEMVLGFSGGITTLSLDVDGDGTADYRMKITGDVHLDSGGWVL</sequence>
<evidence type="ECO:0000256" key="4">
    <source>
        <dbReference type="ARBA" id="ARBA00023180"/>
    </source>
</evidence>
<dbReference type="InterPro" id="IPR013519">
    <property type="entry name" value="Int_alpha_beta-p"/>
</dbReference>
<dbReference type="PANTHER" id="PTHR23221:SF7">
    <property type="entry name" value="PHOSPHATIDYLINOSITOL-GLYCAN-SPECIFIC PHOSPHOLIPASE D"/>
    <property type="match status" value="1"/>
</dbReference>
<evidence type="ECO:0000256" key="1">
    <source>
        <dbReference type="ARBA" id="ARBA00022729"/>
    </source>
</evidence>
<evidence type="ECO:0000256" key="3">
    <source>
        <dbReference type="ARBA" id="ARBA00022801"/>
    </source>
</evidence>
<dbReference type="Gene3D" id="2.150.10.10">
    <property type="entry name" value="Serralysin-like metalloprotease, C-terminal"/>
    <property type="match status" value="5"/>
</dbReference>
<name>A0ABU0IPM8_9CAUL</name>
<evidence type="ECO:0000256" key="2">
    <source>
        <dbReference type="ARBA" id="ARBA00022737"/>
    </source>
</evidence>
<keyword evidence="6" id="KW-1185">Reference proteome</keyword>
<keyword evidence="4" id="KW-0325">Glycoprotein</keyword>
<keyword evidence="3" id="KW-0378">Hydrolase</keyword>
<dbReference type="PRINTS" id="PR01185">
    <property type="entry name" value="INTEGRINA"/>
</dbReference>
<dbReference type="Gene3D" id="2.130.10.130">
    <property type="entry name" value="Integrin alpha, N-terminal"/>
    <property type="match status" value="4"/>
</dbReference>
<dbReference type="InterPro" id="IPR011049">
    <property type="entry name" value="Serralysin-like_metalloprot_C"/>
</dbReference>
<evidence type="ECO:0000313" key="6">
    <source>
        <dbReference type="Proteomes" id="UP001228905"/>
    </source>
</evidence>